<dbReference type="CDD" id="cd06261">
    <property type="entry name" value="TM_PBP2"/>
    <property type="match status" value="1"/>
</dbReference>
<sequence>MATAVESRPAAPAKGSSKGAGMSEGQKKTWWAVADLVVLLYALVPVLWILSLSFKTTDTITDGNFFPRSWTLDNYAQIFQIGLFTAALRNSIGIALISTVLAVVIGTMAAYAIARLDFPGKKVLVGVSLLIAMFPQISLVSPLFDIFRGIGIFDTWLGLILPYITFALPLAIYTLSAFFREIPWELEKAAKMDGATPLQAFRSVIVPLAAPGVFTTAILVFIFCWNDFLFAISLTSTSRSQTATVAIANFTGASQFAEPTGSIAAAAVLLTIPIIVFVLFFQRRIVAGLTSGAVKG</sequence>
<feature type="transmembrane region" description="Helical" evidence="7">
    <location>
        <begin position="200"/>
        <end position="223"/>
    </location>
</feature>
<feature type="region of interest" description="Disordered" evidence="8">
    <location>
        <begin position="1"/>
        <end position="23"/>
    </location>
</feature>
<keyword evidence="4 7" id="KW-0812">Transmembrane</keyword>
<protein>
    <submittedName>
        <fullName evidence="10">Sugar ABC transporter permease</fullName>
    </submittedName>
</protein>
<dbReference type="Gene3D" id="1.10.3720.10">
    <property type="entry name" value="MetI-like"/>
    <property type="match status" value="1"/>
</dbReference>
<evidence type="ECO:0000256" key="7">
    <source>
        <dbReference type="RuleBase" id="RU363032"/>
    </source>
</evidence>
<dbReference type="GO" id="GO:0055085">
    <property type="term" value="P:transmembrane transport"/>
    <property type="evidence" value="ECO:0007669"/>
    <property type="project" value="InterPro"/>
</dbReference>
<dbReference type="InterPro" id="IPR050901">
    <property type="entry name" value="BP-dep_ABC_trans_perm"/>
</dbReference>
<proteinExistence type="inferred from homology"/>
<dbReference type="AlphaFoldDB" id="A0A9W6UFJ2"/>
<evidence type="ECO:0000256" key="8">
    <source>
        <dbReference type="SAM" id="MobiDB-lite"/>
    </source>
</evidence>
<keyword evidence="2 7" id="KW-0813">Transport</keyword>
<dbReference type="GO" id="GO:0005886">
    <property type="term" value="C:plasma membrane"/>
    <property type="evidence" value="ECO:0007669"/>
    <property type="project" value="UniProtKB-SubCell"/>
</dbReference>
<dbReference type="PROSITE" id="PS50928">
    <property type="entry name" value="ABC_TM1"/>
    <property type="match status" value="1"/>
</dbReference>
<keyword evidence="5 7" id="KW-1133">Transmembrane helix</keyword>
<evidence type="ECO:0000256" key="6">
    <source>
        <dbReference type="ARBA" id="ARBA00023136"/>
    </source>
</evidence>
<feature type="transmembrane region" description="Helical" evidence="7">
    <location>
        <begin position="156"/>
        <end position="179"/>
    </location>
</feature>
<dbReference type="Proteomes" id="UP001143463">
    <property type="component" value="Unassembled WGS sequence"/>
</dbReference>
<organism evidence="10 11">
    <name type="scientific">Pseudonocardia halophobica</name>
    <dbReference type="NCBI Taxonomy" id="29401"/>
    <lineage>
        <taxon>Bacteria</taxon>
        <taxon>Bacillati</taxon>
        <taxon>Actinomycetota</taxon>
        <taxon>Actinomycetes</taxon>
        <taxon>Pseudonocardiales</taxon>
        <taxon>Pseudonocardiaceae</taxon>
        <taxon>Pseudonocardia</taxon>
    </lineage>
</organism>
<feature type="transmembrane region" description="Helical" evidence="7">
    <location>
        <begin position="92"/>
        <end position="114"/>
    </location>
</feature>
<evidence type="ECO:0000256" key="4">
    <source>
        <dbReference type="ARBA" id="ARBA00022692"/>
    </source>
</evidence>
<evidence type="ECO:0000313" key="11">
    <source>
        <dbReference type="Proteomes" id="UP001143463"/>
    </source>
</evidence>
<feature type="transmembrane region" description="Helical" evidence="7">
    <location>
        <begin position="263"/>
        <end position="281"/>
    </location>
</feature>
<feature type="domain" description="ABC transmembrane type-1" evidence="9">
    <location>
        <begin position="88"/>
        <end position="281"/>
    </location>
</feature>
<keyword evidence="11" id="KW-1185">Reference proteome</keyword>
<evidence type="ECO:0000259" key="9">
    <source>
        <dbReference type="PROSITE" id="PS50928"/>
    </source>
</evidence>
<reference evidence="10" key="2">
    <citation type="submission" date="2023-01" db="EMBL/GenBank/DDBJ databases">
        <authorList>
            <person name="Sun Q."/>
            <person name="Evtushenko L."/>
        </authorList>
    </citation>
    <scope>NUCLEOTIDE SEQUENCE</scope>
    <source>
        <strain evidence="10">VKM Ac-1069</strain>
    </source>
</reference>
<dbReference type="Pfam" id="PF00528">
    <property type="entry name" value="BPD_transp_1"/>
    <property type="match status" value="1"/>
</dbReference>
<accession>A0A9W6UFJ2</accession>
<evidence type="ECO:0000256" key="2">
    <source>
        <dbReference type="ARBA" id="ARBA00022448"/>
    </source>
</evidence>
<dbReference type="PANTHER" id="PTHR32243">
    <property type="entry name" value="MALTOSE TRANSPORT SYSTEM PERMEASE-RELATED"/>
    <property type="match status" value="1"/>
</dbReference>
<gene>
    <name evidence="10" type="ORF">GCM10017577_67450</name>
</gene>
<dbReference type="SUPFAM" id="SSF161098">
    <property type="entry name" value="MetI-like"/>
    <property type="match status" value="1"/>
</dbReference>
<comment type="caution">
    <text evidence="10">The sequence shown here is derived from an EMBL/GenBank/DDBJ whole genome shotgun (WGS) entry which is preliminary data.</text>
</comment>
<dbReference type="InterPro" id="IPR035906">
    <property type="entry name" value="MetI-like_sf"/>
</dbReference>
<evidence type="ECO:0000256" key="5">
    <source>
        <dbReference type="ARBA" id="ARBA00022989"/>
    </source>
</evidence>
<comment type="subcellular location">
    <subcellularLocation>
        <location evidence="1 7">Cell membrane</location>
        <topology evidence="1 7">Multi-pass membrane protein</topology>
    </subcellularLocation>
</comment>
<comment type="similarity">
    <text evidence="7">Belongs to the binding-protein-dependent transport system permease family.</text>
</comment>
<evidence type="ECO:0000256" key="3">
    <source>
        <dbReference type="ARBA" id="ARBA00022475"/>
    </source>
</evidence>
<feature type="compositionally biased region" description="Low complexity" evidence="8">
    <location>
        <begin position="9"/>
        <end position="21"/>
    </location>
</feature>
<dbReference type="EMBL" id="BSFQ01000050">
    <property type="protein sequence ID" value="GLL15593.1"/>
    <property type="molecule type" value="Genomic_DNA"/>
</dbReference>
<keyword evidence="3" id="KW-1003">Cell membrane</keyword>
<reference evidence="10" key="1">
    <citation type="journal article" date="2014" name="Int. J. Syst. Evol. Microbiol.">
        <title>Complete genome sequence of Corynebacterium casei LMG S-19264T (=DSM 44701T), isolated from a smear-ripened cheese.</title>
        <authorList>
            <consortium name="US DOE Joint Genome Institute (JGI-PGF)"/>
            <person name="Walter F."/>
            <person name="Albersmeier A."/>
            <person name="Kalinowski J."/>
            <person name="Ruckert C."/>
        </authorList>
    </citation>
    <scope>NUCLEOTIDE SEQUENCE</scope>
    <source>
        <strain evidence="10">VKM Ac-1069</strain>
    </source>
</reference>
<feature type="transmembrane region" description="Helical" evidence="7">
    <location>
        <begin position="123"/>
        <end position="144"/>
    </location>
</feature>
<evidence type="ECO:0000313" key="10">
    <source>
        <dbReference type="EMBL" id="GLL15593.1"/>
    </source>
</evidence>
<feature type="transmembrane region" description="Helical" evidence="7">
    <location>
        <begin position="30"/>
        <end position="50"/>
    </location>
</feature>
<evidence type="ECO:0000256" key="1">
    <source>
        <dbReference type="ARBA" id="ARBA00004651"/>
    </source>
</evidence>
<dbReference type="PANTHER" id="PTHR32243:SF18">
    <property type="entry name" value="INNER MEMBRANE ABC TRANSPORTER PERMEASE PROTEIN YCJP"/>
    <property type="match status" value="1"/>
</dbReference>
<name>A0A9W6UFJ2_9PSEU</name>
<keyword evidence="6 7" id="KW-0472">Membrane</keyword>
<dbReference type="InterPro" id="IPR000515">
    <property type="entry name" value="MetI-like"/>
</dbReference>